<gene>
    <name evidence="1" type="ORF">ABMA28_005124</name>
</gene>
<dbReference type="Proteomes" id="UP001549921">
    <property type="component" value="Unassembled WGS sequence"/>
</dbReference>
<evidence type="ECO:0000313" key="1">
    <source>
        <dbReference type="EMBL" id="KAL0821692.1"/>
    </source>
</evidence>
<evidence type="ECO:0000313" key="2">
    <source>
        <dbReference type="Proteomes" id="UP001549921"/>
    </source>
</evidence>
<accession>A0ABD0SPC8</accession>
<sequence length="61" mass="7296">MMIKKLMMNRSLIFQQIRAVTMDLQRARAAWPDHHKIAALWTCSARTRQRSRTPHHQERPS</sequence>
<comment type="caution">
    <text evidence="1">The sequence shown here is derived from an EMBL/GenBank/DDBJ whole genome shotgun (WGS) entry which is preliminary data.</text>
</comment>
<name>A0ABD0SPC8_LOXSC</name>
<reference evidence="1 2" key="1">
    <citation type="submission" date="2024-06" db="EMBL/GenBank/DDBJ databases">
        <title>A chromosome-level genome assembly of beet webworm, Loxostege sticticalis.</title>
        <authorList>
            <person name="Zhang Y."/>
        </authorList>
    </citation>
    <scope>NUCLEOTIDE SEQUENCE [LARGE SCALE GENOMIC DNA]</scope>
    <source>
        <strain evidence="1">AQ028</strain>
        <tissue evidence="1">Male pupae</tissue>
    </source>
</reference>
<dbReference type="EMBL" id="JBEDNZ010000017">
    <property type="protein sequence ID" value="KAL0821692.1"/>
    <property type="molecule type" value="Genomic_DNA"/>
</dbReference>
<organism evidence="1 2">
    <name type="scientific">Loxostege sticticalis</name>
    <name type="common">Beet webworm moth</name>
    <dbReference type="NCBI Taxonomy" id="481309"/>
    <lineage>
        <taxon>Eukaryota</taxon>
        <taxon>Metazoa</taxon>
        <taxon>Ecdysozoa</taxon>
        <taxon>Arthropoda</taxon>
        <taxon>Hexapoda</taxon>
        <taxon>Insecta</taxon>
        <taxon>Pterygota</taxon>
        <taxon>Neoptera</taxon>
        <taxon>Endopterygota</taxon>
        <taxon>Lepidoptera</taxon>
        <taxon>Glossata</taxon>
        <taxon>Ditrysia</taxon>
        <taxon>Pyraloidea</taxon>
        <taxon>Crambidae</taxon>
        <taxon>Pyraustinae</taxon>
        <taxon>Loxostege</taxon>
    </lineage>
</organism>
<dbReference type="AlphaFoldDB" id="A0ABD0SPC8"/>
<proteinExistence type="predicted"/>
<protein>
    <submittedName>
        <fullName evidence="1">Uncharacterized protein</fullName>
    </submittedName>
</protein>